<comment type="caution">
    <text evidence="1">The sequence shown here is derived from an EMBL/GenBank/DDBJ whole genome shotgun (WGS) entry which is preliminary data.</text>
</comment>
<sequence>MNITAPEWWRSFTFRRRSSYPCSQCDQKFLTSAELESHRQIHEHADNMSINLDFVTSLHLDALADDYSLIDPSYLDLNEL</sequence>
<dbReference type="EMBL" id="CM046126">
    <property type="protein sequence ID" value="KAI8426892.1"/>
    <property type="molecule type" value="Genomic_DNA"/>
</dbReference>
<gene>
    <name evidence="1" type="ORF">MSG28_014568</name>
</gene>
<proteinExistence type="predicted"/>
<dbReference type="Proteomes" id="UP001064048">
    <property type="component" value="Chromosome 26"/>
</dbReference>
<protein>
    <submittedName>
        <fullName evidence="1">Uncharacterized protein</fullName>
    </submittedName>
</protein>
<keyword evidence="2" id="KW-1185">Reference proteome</keyword>
<name>A0ACC0JRZ8_CHOFU</name>
<reference evidence="1 2" key="1">
    <citation type="journal article" date="2022" name="Genome Biol. Evol.">
        <title>The Spruce Budworm Genome: Reconstructing the Evolutionary History of Antifreeze Proteins.</title>
        <authorList>
            <person name="Beliveau C."/>
            <person name="Gagne P."/>
            <person name="Picq S."/>
            <person name="Vernygora O."/>
            <person name="Keeling C.I."/>
            <person name="Pinkney K."/>
            <person name="Doucet D."/>
            <person name="Wen F."/>
            <person name="Johnston J.S."/>
            <person name="Maaroufi H."/>
            <person name="Boyle B."/>
            <person name="Laroche J."/>
            <person name="Dewar K."/>
            <person name="Juretic N."/>
            <person name="Blackburn G."/>
            <person name="Nisole A."/>
            <person name="Brunet B."/>
            <person name="Brandao M."/>
            <person name="Lumley L."/>
            <person name="Duan J."/>
            <person name="Quan G."/>
            <person name="Lucarotti C.J."/>
            <person name="Roe A.D."/>
            <person name="Sperling F.A.H."/>
            <person name="Levesque R.C."/>
            <person name="Cusson M."/>
        </authorList>
    </citation>
    <scope>NUCLEOTIDE SEQUENCE [LARGE SCALE GENOMIC DNA]</scope>
    <source>
        <strain evidence="1">Glfc:IPQL:Cfum</strain>
    </source>
</reference>
<organism evidence="1 2">
    <name type="scientific">Choristoneura fumiferana</name>
    <name type="common">Spruce budworm moth</name>
    <name type="synonym">Archips fumiferana</name>
    <dbReference type="NCBI Taxonomy" id="7141"/>
    <lineage>
        <taxon>Eukaryota</taxon>
        <taxon>Metazoa</taxon>
        <taxon>Ecdysozoa</taxon>
        <taxon>Arthropoda</taxon>
        <taxon>Hexapoda</taxon>
        <taxon>Insecta</taxon>
        <taxon>Pterygota</taxon>
        <taxon>Neoptera</taxon>
        <taxon>Endopterygota</taxon>
        <taxon>Lepidoptera</taxon>
        <taxon>Glossata</taxon>
        <taxon>Ditrysia</taxon>
        <taxon>Tortricoidea</taxon>
        <taxon>Tortricidae</taxon>
        <taxon>Tortricinae</taxon>
        <taxon>Choristoneura</taxon>
    </lineage>
</organism>
<evidence type="ECO:0000313" key="2">
    <source>
        <dbReference type="Proteomes" id="UP001064048"/>
    </source>
</evidence>
<evidence type="ECO:0000313" key="1">
    <source>
        <dbReference type="EMBL" id="KAI8426892.1"/>
    </source>
</evidence>
<accession>A0ACC0JRZ8</accession>